<dbReference type="SMART" id="SM00062">
    <property type="entry name" value="PBPb"/>
    <property type="match status" value="1"/>
</dbReference>
<dbReference type="SUPFAM" id="SSF53850">
    <property type="entry name" value="Periplasmic binding protein-like II"/>
    <property type="match status" value="1"/>
</dbReference>
<evidence type="ECO:0000256" key="2">
    <source>
        <dbReference type="ARBA" id="ARBA00010333"/>
    </source>
</evidence>
<keyword evidence="9" id="KW-1185">Reference proteome</keyword>
<proteinExistence type="inferred from homology"/>
<dbReference type="PROSITE" id="PS01039">
    <property type="entry name" value="SBP_BACTERIAL_3"/>
    <property type="match status" value="1"/>
</dbReference>
<feature type="signal peptide" evidence="5">
    <location>
        <begin position="1"/>
        <end position="25"/>
    </location>
</feature>
<organism evidence="8 9">
    <name type="scientific">Dongia rigui</name>
    <dbReference type="NCBI Taxonomy" id="940149"/>
    <lineage>
        <taxon>Bacteria</taxon>
        <taxon>Pseudomonadati</taxon>
        <taxon>Pseudomonadota</taxon>
        <taxon>Alphaproteobacteria</taxon>
        <taxon>Rhodospirillales</taxon>
        <taxon>Dongiaceae</taxon>
        <taxon>Dongia</taxon>
    </lineage>
</organism>
<evidence type="ECO:0000256" key="1">
    <source>
        <dbReference type="ARBA" id="ARBA00004196"/>
    </source>
</evidence>
<comment type="caution">
    <text evidence="8">The sequence shown here is derived from an EMBL/GenBank/DDBJ whole genome shotgun (WGS) entry which is preliminary data.</text>
</comment>
<dbReference type="SMART" id="SM00079">
    <property type="entry name" value="PBPe"/>
    <property type="match status" value="1"/>
</dbReference>
<feature type="chain" id="PRO_5046826306" evidence="5">
    <location>
        <begin position="26"/>
        <end position="266"/>
    </location>
</feature>
<protein>
    <submittedName>
        <fullName evidence="8">Transporter substrate-binding domain-containing protein</fullName>
    </submittedName>
</protein>
<name>A0ABU5E3Z4_9PROT</name>
<dbReference type="EMBL" id="JAXCLX010000004">
    <property type="protein sequence ID" value="MDY0874358.1"/>
    <property type="molecule type" value="Genomic_DNA"/>
</dbReference>
<evidence type="ECO:0000256" key="3">
    <source>
        <dbReference type="ARBA" id="ARBA00022729"/>
    </source>
</evidence>
<accession>A0ABU5E3Z4</accession>
<dbReference type="InterPro" id="IPR018313">
    <property type="entry name" value="SBP_3_CS"/>
</dbReference>
<dbReference type="InterPro" id="IPR001638">
    <property type="entry name" value="Solute-binding_3/MltF_N"/>
</dbReference>
<dbReference type="PANTHER" id="PTHR35936">
    <property type="entry name" value="MEMBRANE-BOUND LYTIC MUREIN TRANSGLYCOSYLASE F"/>
    <property type="match status" value="1"/>
</dbReference>
<keyword evidence="3 5" id="KW-0732">Signal</keyword>
<dbReference type="RefSeq" id="WP_320502825.1">
    <property type="nucleotide sequence ID" value="NZ_JAXCLX010000004.1"/>
</dbReference>
<comment type="subcellular location">
    <subcellularLocation>
        <location evidence="1">Cell envelope</location>
    </subcellularLocation>
</comment>
<feature type="domain" description="Ionotropic glutamate receptor C-terminal" evidence="7">
    <location>
        <begin position="40"/>
        <end position="265"/>
    </location>
</feature>
<evidence type="ECO:0000256" key="4">
    <source>
        <dbReference type="RuleBase" id="RU003744"/>
    </source>
</evidence>
<dbReference type="PANTHER" id="PTHR35936:SF19">
    <property type="entry name" value="AMINO-ACID-BINDING PROTEIN YXEM-RELATED"/>
    <property type="match status" value="1"/>
</dbReference>
<evidence type="ECO:0000313" key="9">
    <source>
        <dbReference type="Proteomes" id="UP001271769"/>
    </source>
</evidence>
<reference evidence="8 9" key="1">
    <citation type="journal article" date="2013" name="Antonie Van Leeuwenhoek">
        <title>Dongia rigui sp. nov., isolated from freshwater of a large wetland in Korea.</title>
        <authorList>
            <person name="Baik K.S."/>
            <person name="Hwang Y.M."/>
            <person name="Choi J.S."/>
            <person name="Kwon J."/>
            <person name="Seong C.N."/>
        </authorList>
    </citation>
    <scope>NUCLEOTIDE SEQUENCE [LARGE SCALE GENOMIC DNA]</scope>
    <source>
        <strain evidence="8 9">04SU4-P</strain>
    </source>
</reference>
<comment type="similarity">
    <text evidence="2 4">Belongs to the bacterial solute-binding protein 3 family.</text>
</comment>
<evidence type="ECO:0000313" key="8">
    <source>
        <dbReference type="EMBL" id="MDY0874358.1"/>
    </source>
</evidence>
<sequence>MRKILTGLAAGLMALAMVLPLQAKADEAKSLLDQILDRGTLRVGTTGDYPPYSELDPSNNTYKGYEIDVVTQLAADLGVKVEFVPTTWETLAAGIQAGKYDVAASGITLTLDRLKSIGFSAPYLDSPLVPLVQVEDGAKYAAWRDLDKQGIRIAVQSGTSAEESAKKNFTKAEIVPIVAPALDYQELLAGKVDAAITDTVFIKKALAQYSDKLVAVDPTHAIEGQPNAMMTVRGDYIWQNWLDTWIGMKAQSGFFDALFAKWIAGS</sequence>
<feature type="domain" description="Solute-binding protein family 3/N-terminal" evidence="6">
    <location>
        <begin position="40"/>
        <end position="266"/>
    </location>
</feature>
<evidence type="ECO:0000259" key="7">
    <source>
        <dbReference type="SMART" id="SM00079"/>
    </source>
</evidence>
<evidence type="ECO:0000259" key="6">
    <source>
        <dbReference type="SMART" id="SM00062"/>
    </source>
</evidence>
<dbReference type="InterPro" id="IPR001320">
    <property type="entry name" value="Iontro_rcpt_C"/>
</dbReference>
<dbReference type="Gene3D" id="3.40.190.10">
    <property type="entry name" value="Periplasmic binding protein-like II"/>
    <property type="match status" value="2"/>
</dbReference>
<evidence type="ECO:0000256" key="5">
    <source>
        <dbReference type="SAM" id="SignalP"/>
    </source>
</evidence>
<gene>
    <name evidence="8" type="ORF">SMD31_20630</name>
</gene>
<dbReference type="Pfam" id="PF00497">
    <property type="entry name" value="SBP_bac_3"/>
    <property type="match status" value="1"/>
</dbReference>
<dbReference type="Proteomes" id="UP001271769">
    <property type="component" value="Unassembled WGS sequence"/>
</dbReference>